<dbReference type="Gene3D" id="3.40.50.40">
    <property type="match status" value="1"/>
</dbReference>
<evidence type="ECO:0000259" key="10">
    <source>
        <dbReference type="Pfam" id="PF17763"/>
    </source>
</evidence>
<comment type="similarity">
    <text evidence="1">Belongs to the asparaginase 1 family.</text>
</comment>
<dbReference type="SMART" id="SM00870">
    <property type="entry name" value="Asparaginase"/>
    <property type="match status" value="1"/>
</dbReference>
<dbReference type="InterPro" id="IPR006033">
    <property type="entry name" value="AsnA_fam"/>
</dbReference>
<evidence type="ECO:0000313" key="12">
    <source>
        <dbReference type="EMBL" id="MST91868.1"/>
    </source>
</evidence>
<dbReference type="InterPro" id="IPR027473">
    <property type="entry name" value="L-asparaginase_C"/>
</dbReference>
<dbReference type="InterPro" id="IPR006034">
    <property type="entry name" value="Asparaginase/glutaminase-like"/>
</dbReference>
<keyword evidence="3" id="KW-0378">Hydrolase</keyword>
<dbReference type="PRINTS" id="PR00139">
    <property type="entry name" value="ASNGLNASE"/>
</dbReference>
<dbReference type="InterPro" id="IPR041725">
    <property type="entry name" value="L-asparaginase_I"/>
</dbReference>
<accession>A0A0D8J3Q6</accession>
<dbReference type="PIRSF" id="PIRSF500176">
    <property type="entry name" value="L_ASNase"/>
    <property type="match status" value="1"/>
</dbReference>
<dbReference type="EMBL" id="VUNJ01000007">
    <property type="protein sequence ID" value="MST91868.1"/>
    <property type="molecule type" value="Genomic_DNA"/>
</dbReference>
<dbReference type="Pfam" id="PF17763">
    <property type="entry name" value="Asparaginase_C"/>
    <property type="match status" value="1"/>
</dbReference>
<dbReference type="GO" id="GO:0004067">
    <property type="term" value="F:asparaginase activity"/>
    <property type="evidence" value="ECO:0007669"/>
    <property type="project" value="UniProtKB-UniRule"/>
</dbReference>
<dbReference type="PATRIC" id="fig|1550024.3.peg.357"/>
<dbReference type="PROSITE" id="PS51732">
    <property type="entry name" value="ASN_GLN_ASE_3"/>
    <property type="match status" value="1"/>
</dbReference>
<dbReference type="PANTHER" id="PTHR11707:SF28">
    <property type="entry name" value="60 KDA LYSOPHOSPHOLIPASE"/>
    <property type="match status" value="1"/>
</dbReference>
<reference evidence="12 14" key="2">
    <citation type="submission" date="2019-08" db="EMBL/GenBank/DDBJ databases">
        <title>In-depth cultivation of the pig gut microbiome towards novel bacterial diversity and tailored functional studies.</title>
        <authorList>
            <person name="Wylensek D."/>
            <person name="Hitch T.C.A."/>
            <person name="Clavel T."/>
        </authorList>
    </citation>
    <scope>NUCLEOTIDE SEQUENCE [LARGE SCALE GENOMIC DNA]</scope>
    <source>
        <strain evidence="12 14">WCA3-601-WT-6J</strain>
    </source>
</reference>
<organism evidence="11 13">
    <name type="scientific">Ruthenibacterium lactatiformans</name>
    <dbReference type="NCBI Taxonomy" id="1550024"/>
    <lineage>
        <taxon>Bacteria</taxon>
        <taxon>Bacillati</taxon>
        <taxon>Bacillota</taxon>
        <taxon>Clostridia</taxon>
        <taxon>Eubacteriales</taxon>
        <taxon>Oscillospiraceae</taxon>
        <taxon>Ruthenibacterium</taxon>
    </lineage>
</organism>
<gene>
    <name evidence="12" type="ORF">FYJ76_07920</name>
    <name evidence="11" type="ORF">TQ39_01600</name>
</gene>
<dbReference type="RefSeq" id="WP_050004372.1">
    <property type="nucleotide sequence ID" value="NZ_DAWBJP010000003.1"/>
</dbReference>
<evidence type="ECO:0000256" key="5">
    <source>
        <dbReference type="PIRSR" id="PIRSR001220-1"/>
    </source>
</evidence>
<dbReference type="Proteomes" id="UP000431913">
    <property type="component" value="Unassembled WGS sequence"/>
</dbReference>
<feature type="active site" evidence="8">
    <location>
        <position position="85"/>
    </location>
</feature>
<dbReference type="FunFam" id="3.40.50.1170:FF:000001">
    <property type="entry name" value="L-asparaginase 2"/>
    <property type="match status" value="1"/>
</dbReference>
<proteinExistence type="inferred from homology"/>
<evidence type="ECO:0000256" key="7">
    <source>
        <dbReference type="PROSITE-ProRule" id="PRU10099"/>
    </source>
</evidence>
<evidence type="ECO:0000256" key="6">
    <source>
        <dbReference type="PIRSR" id="PIRSR001220-2"/>
    </source>
</evidence>
<dbReference type="PANTHER" id="PTHR11707">
    <property type="entry name" value="L-ASPARAGINASE"/>
    <property type="match status" value="1"/>
</dbReference>
<evidence type="ECO:0000256" key="3">
    <source>
        <dbReference type="ARBA" id="ARBA00022801"/>
    </source>
</evidence>
<dbReference type="PROSITE" id="PS00144">
    <property type="entry name" value="ASN_GLN_ASE_1"/>
    <property type="match status" value="1"/>
</dbReference>
<dbReference type="PROSITE" id="PS00917">
    <property type="entry name" value="ASN_GLN_ASE_2"/>
    <property type="match status" value="1"/>
</dbReference>
<reference evidence="11" key="1">
    <citation type="submission" date="2015-02" db="EMBL/GenBank/DDBJ databases">
        <title>A novel member of the family Ruminococcaceae isolated from human feces.</title>
        <authorList>
            <person name="Shkoporov A.N."/>
            <person name="Chaplin A.V."/>
            <person name="Motuzova O.V."/>
            <person name="Kafarskaia L.I."/>
            <person name="Khokhlova E.V."/>
            <person name="Efimov B.A."/>
        </authorList>
    </citation>
    <scope>NUCLEOTIDE SEQUENCE [LARGE SCALE GENOMIC DNA]</scope>
    <source>
        <strain evidence="11">585-1</strain>
    </source>
</reference>
<dbReference type="InterPro" id="IPR036152">
    <property type="entry name" value="Asp/glu_Ase-like_sf"/>
</dbReference>
<dbReference type="InterPro" id="IPR020827">
    <property type="entry name" value="Asparaginase/glutaminase_AS1"/>
</dbReference>
<dbReference type="Proteomes" id="UP000032483">
    <property type="component" value="Unassembled WGS sequence"/>
</dbReference>
<dbReference type="InterPro" id="IPR040919">
    <property type="entry name" value="Asparaginase_C"/>
</dbReference>
<feature type="active site" description="O-isoaspartyl threonine intermediate" evidence="5">
    <location>
        <position position="12"/>
    </location>
</feature>
<dbReference type="EMBL" id="JXXK01000001">
    <property type="protein sequence ID" value="KJF41600.1"/>
    <property type="molecule type" value="Genomic_DNA"/>
</dbReference>
<evidence type="ECO:0000313" key="14">
    <source>
        <dbReference type="Proteomes" id="UP000431913"/>
    </source>
</evidence>
<feature type="domain" description="L-asparaginase N-terminal" evidence="9">
    <location>
        <begin position="3"/>
        <end position="180"/>
    </location>
</feature>
<dbReference type="Pfam" id="PF00710">
    <property type="entry name" value="Asparaginase"/>
    <property type="match status" value="1"/>
</dbReference>
<name>A0A0D8J3Q6_9FIRM</name>
<dbReference type="NCBIfam" id="TIGR00519">
    <property type="entry name" value="asnASE_I"/>
    <property type="match status" value="1"/>
</dbReference>
<feature type="active site" evidence="7">
    <location>
        <position position="12"/>
    </location>
</feature>
<evidence type="ECO:0000313" key="11">
    <source>
        <dbReference type="EMBL" id="KJF41600.1"/>
    </source>
</evidence>
<dbReference type="GeneID" id="42855330"/>
<evidence type="ECO:0000256" key="4">
    <source>
        <dbReference type="ARBA" id="ARBA00049366"/>
    </source>
</evidence>
<sequence length="334" mass="35872">MKRVLMIGTGGTIASEMTGAGLVPELTTDQFLKYVPAVRELCDVTCRQVCNIDSTNMSPAYWLEIARAIREAYSSCDGFVVCHGTDTMAYTAAALSYLVQQGPKPIVLTGSQKPINMDITDSKTNLLDSFVCACDGRIPGVQIVFGGAVILGTRARKTYSKSFGAFSSINYPVLGVVQDNCLVPYIRPQAQAEPVFYDALNSRVALLKLIPGASAGQLRFLLDENDAVILESFGVGGVPSGETGEFYEVIRKASAKGKTVVVTTQVQNEGSDLSIYNVGHSLKNSLGVLEAFDMTTEAVVAKLMWLLALTDDPNEVQKLFYTPVANDILRGAGI</sequence>
<comment type="caution">
    <text evidence="11">The sequence shown here is derived from an EMBL/GenBank/DDBJ whole genome shotgun (WGS) entry which is preliminary data.</text>
</comment>
<dbReference type="Gene3D" id="3.40.50.1170">
    <property type="entry name" value="L-asparaginase, N-terminal domain"/>
    <property type="match status" value="1"/>
</dbReference>
<feature type="binding site" evidence="6">
    <location>
        <begin position="85"/>
        <end position="86"/>
    </location>
    <ligand>
        <name>substrate</name>
    </ligand>
</feature>
<keyword evidence="13" id="KW-1185">Reference proteome</keyword>
<dbReference type="InterPro" id="IPR037152">
    <property type="entry name" value="L-asparaginase_N_sf"/>
</dbReference>
<dbReference type="SFLD" id="SFLDS00057">
    <property type="entry name" value="Glutaminase/Asparaginase"/>
    <property type="match status" value="1"/>
</dbReference>
<dbReference type="InterPro" id="IPR027474">
    <property type="entry name" value="L-asparaginase_N"/>
</dbReference>
<dbReference type="GO" id="GO:0006520">
    <property type="term" value="P:amino acid metabolic process"/>
    <property type="evidence" value="ECO:0007669"/>
    <property type="project" value="InterPro"/>
</dbReference>
<dbReference type="SUPFAM" id="SSF53774">
    <property type="entry name" value="Glutaminase/Asparaginase"/>
    <property type="match status" value="1"/>
</dbReference>
<evidence type="ECO:0000256" key="1">
    <source>
        <dbReference type="ARBA" id="ARBA00010518"/>
    </source>
</evidence>
<evidence type="ECO:0000256" key="2">
    <source>
        <dbReference type="ARBA" id="ARBA00012920"/>
    </source>
</evidence>
<dbReference type="CDD" id="cd08963">
    <property type="entry name" value="L-asparaginase_I"/>
    <property type="match status" value="1"/>
</dbReference>
<evidence type="ECO:0000256" key="8">
    <source>
        <dbReference type="PROSITE-ProRule" id="PRU10100"/>
    </source>
</evidence>
<feature type="binding site" evidence="6">
    <location>
        <position position="54"/>
    </location>
    <ligand>
        <name>substrate</name>
    </ligand>
</feature>
<evidence type="ECO:0000259" key="9">
    <source>
        <dbReference type="Pfam" id="PF00710"/>
    </source>
</evidence>
<feature type="domain" description="Asparaginase/glutaminase C-terminal" evidence="10">
    <location>
        <begin position="203"/>
        <end position="320"/>
    </location>
</feature>
<dbReference type="InterPro" id="IPR027475">
    <property type="entry name" value="Asparaginase/glutaminase_AS2"/>
</dbReference>
<dbReference type="EC" id="3.5.1.1" evidence="2"/>
<dbReference type="AlphaFoldDB" id="A0A0D8J3Q6"/>
<evidence type="ECO:0000313" key="13">
    <source>
        <dbReference type="Proteomes" id="UP000032483"/>
    </source>
</evidence>
<dbReference type="PIRSF" id="PIRSF001220">
    <property type="entry name" value="L-ASNase_gatD"/>
    <property type="match status" value="1"/>
</dbReference>
<protein>
    <recommendedName>
        <fullName evidence="2">asparaginase</fullName>
        <ecNumber evidence="2">3.5.1.1</ecNumber>
    </recommendedName>
</protein>
<comment type="catalytic activity">
    <reaction evidence="4">
        <text>L-asparagine + H2O = L-aspartate + NH4(+)</text>
        <dbReference type="Rhea" id="RHEA:21016"/>
        <dbReference type="ChEBI" id="CHEBI:15377"/>
        <dbReference type="ChEBI" id="CHEBI:28938"/>
        <dbReference type="ChEBI" id="CHEBI:29991"/>
        <dbReference type="ChEBI" id="CHEBI:58048"/>
        <dbReference type="EC" id="3.5.1.1"/>
    </reaction>
</comment>